<evidence type="ECO:0000313" key="2">
    <source>
        <dbReference type="Proteomes" id="UP000192536"/>
    </source>
</evidence>
<reference evidence="1 2" key="1">
    <citation type="journal article" date="2017" name="Int. J. Syst. Evol. Microbiol.">
        <title>Rouxiella badensis sp. nov. and Rouxiella silvae sp. nov. isolated from peat bog soil in Germany and emendation of the genus description.</title>
        <authorList>
            <person name="Le Fleche-Mateos A."/>
            <person name="Kugler J.H."/>
            <person name="Hansen S.H."/>
            <person name="Syldatk C."/>
            <person name="Hausmann R."/>
            <person name="Lomprez F."/>
            <person name="Vandenbogaert M."/>
            <person name="Manuguerra J.C."/>
            <person name="Grimont P.A."/>
        </authorList>
    </citation>
    <scope>NUCLEOTIDE SEQUENCE [LARGE SCALE GENOMIC DNA]</scope>
    <source>
        <strain evidence="1 2">DSM 100043</strain>
    </source>
</reference>
<evidence type="ECO:0000313" key="1">
    <source>
        <dbReference type="EMBL" id="ORJ23929.1"/>
    </source>
</evidence>
<keyword evidence="2" id="KW-1185">Reference proteome</keyword>
<protein>
    <recommendedName>
        <fullName evidence="3">Addiction module toxin RelE</fullName>
    </recommendedName>
</protein>
<evidence type="ECO:0008006" key="3">
    <source>
        <dbReference type="Google" id="ProtNLM"/>
    </source>
</evidence>
<dbReference type="RefSeq" id="WP_084913087.1">
    <property type="nucleotide sequence ID" value="NZ_MRWE01000038.1"/>
</dbReference>
<dbReference type="InterPro" id="IPR009241">
    <property type="entry name" value="HigB-like"/>
</dbReference>
<dbReference type="Proteomes" id="UP000192536">
    <property type="component" value="Unassembled WGS sequence"/>
</dbReference>
<dbReference type="AlphaFoldDB" id="A0A1X0WAY0"/>
<dbReference type="EMBL" id="MRWE01000038">
    <property type="protein sequence ID" value="ORJ23929.1"/>
    <property type="molecule type" value="Genomic_DNA"/>
</dbReference>
<gene>
    <name evidence="1" type="ORF">BS640_18670</name>
</gene>
<organism evidence="1 2">
    <name type="scientific">Rouxiella badensis</name>
    <dbReference type="NCBI Taxonomy" id="1646377"/>
    <lineage>
        <taxon>Bacteria</taxon>
        <taxon>Pseudomonadati</taxon>
        <taxon>Pseudomonadota</taxon>
        <taxon>Gammaproteobacteria</taxon>
        <taxon>Enterobacterales</taxon>
        <taxon>Yersiniaceae</taxon>
        <taxon>Rouxiella</taxon>
    </lineage>
</organism>
<proteinExistence type="predicted"/>
<name>A0A1X0WAY0_9GAMM</name>
<dbReference type="Pfam" id="PF05973">
    <property type="entry name" value="Gp49"/>
    <property type="match status" value="1"/>
</dbReference>
<sequence>MYKVQTHTLAANELTELPDGLRGYMFRLIERLECEGPLKMPHYLPVGWNVFELQVGKNNAWSVFGCVQGDNIYLLQVFSKSSKPTPAKARKMAMLRVEDF</sequence>
<dbReference type="STRING" id="1646377.BS640_18670"/>
<accession>A0A1X0WAY0</accession>
<comment type="caution">
    <text evidence="1">The sequence shown here is derived from an EMBL/GenBank/DDBJ whole genome shotgun (WGS) entry which is preliminary data.</text>
</comment>